<proteinExistence type="predicted"/>
<organism evidence="1 2">
    <name type="scientific">Fukomys damarensis</name>
    <name type="common">Damaraland mole rat</name>
    <name type="synonym">Cryptomys damarensis</name>
    <dbReference type="NCBI Taxonomy" id="885580"/>
    <lineage>
        <taxon>Eukaryota</taxon>
        <taxon>Metazoa</taxon>
        <taxon>Chordata</taxon>
        <taxon>Craniata</taxon>
        <taxon>Vertebrata</taxon>
        <taxon>Euteleostomi</taxon>
        <taxon>Mammalia</taxon>
        <taxon>Eutheria</taxon>
        <taxon>Euarchontoglires</taxon>
        <taxon>Glires</taxon>
        <taxon>Rodentia</taxon>
        <taxon>Hystricomorpha</taxon>
        <taxon>Bathyergidae</taxon>
        <taxon>Fukomys</taxon>
    </lineage>
</organism>
<reference evidence="1 2" key="1">
    <citation type="submission" date="2013-11" db="EMBL/GenBank/DDBJ databases">
        <title>The Damaraland mole rat (Fukomys damarensis) genome and evolution of African mole rats.</title>
        <authorList>
            <person name="Gladyshev V.N."/>
            <person name="Fang X."/>
        </authorList>
    </citation>
    <scope>NUCLEOTIDE SEQUENCE [LARGE SCALE GENOMIC DNA]</scope>
    <source>
        <tissue evidence="1">Liver</tissue>
    </source>
</reference>
<evidence type="ECO:0000313" key="1">
    <source>
        <dbReference type="EMBL" id="KFO30013.1"/>
    </source>
</evidence>
<sequence length="163" mass="17563">MAPRSPAAPPAARAISALCHCAQYLTFAIIRKYPDRLYTKHFFSCLKVGICSSELSAQAYLPYTVLLSPVPRLPQAIACRHVPEPGQSRGLLQYAVTDPDVRQTVVPCPQESQASCAHGGGPRLRSSQLAADPLSCAAHLKVGSDVYPSTDDTRHVCPKPLVQ</sequence>
<keyword evidence="2" id="KW-1185">Reference proteome</keyword>
<dbReference type="AlphaFoldDB" id="A0A091DHM6"/>
<protein>
    <submittedName>
        <fullName evidence="1">Uncharacterized protein</fullName>
    </submittedName>
</protein>
<accession>A0A091DHM6</accession>
<name>A0A091DHM6_FUKDA</name>
<dbReference type="Proteomes" id="UP000028990">
    <property type="component" value="Unassembled WGS sequence"/>
</dbReference>
<gene>
    <name evidence="1" type="ORF">H920_08616</name>
</gene>
<evidence type="ECO:0000313" key="2">
    <source>
        <dbReference type="Proteomes" id="UP000028990"/>
    </source>
</evidence>
<dbReference type="EMBL" id="KN122517">
    <property type="protein sequence ID" value="KFO30013.1"/>
    <property type="molecule type" value="Genomic_DNA"/>
</dbReference>